<evidence type="ECO:0000313" key="2">
    <source>
        <dbReference type="Proteomes" id="UP000003835"/>
    </source>
</evidence>
<dbReference type="EMBL" id="DS989842">
    <property type="protein sequence ID" value="EDX77892.1"/>
    <property type="molecule type" value="Genomic_DNA"/>
</dbReference>
<sequence>MSIQSKRQAYLASAPGISDESLSLSSEAAKVGAMYLRLRQKPSSPAANNTHLEVISVTGLEPSDTLSLTQYLQQINLPANLSGEIVFEFTLSKGRVGRIMLEEEASTLKTANVIELIKRHLLKWRPSQSVNSTVVLRLRIQS</sequence>
<name>B4VIU2_9CYAN</name>
<keyword evidence="2" id="KW-1185">Reference proteome</keyword>
<dbReference type="Proteomes" id="UP000003835">
    <property type="component" value="Unassembled WGS sequence"/>
</dbReference>
<proteinExistence type="predicted"/>
<organism evidence="1 2">
    <name type="scientific">Coleofasciculus chthonoplastes PCC 7420</name>
    <dbReference type="NCBI Taxonomy" id="118168"/>
    <lineage>
        <taxon>Bacteria</taxon>
        <taxon>Bacillati</taxon>
        <taxon>Cyanobacteriota</taxon>
        <taxon>Cyanophyceae</taxon>
        <taxon>Coleofasciculales</taxon>
        <taxon>Coleofasciculaceae</taxon>
        <taxon>Coleofasciculus</taxon>
    </lineage>
</organism>
<evidence type="ECO:0000313" key="1">
    <source>
        <dbReference type="EMBL" id="EDX77892.1"/>
    </source>
</evidence>
<protein>
    <submittedName>
        <fullName evidence="1">Uncharacterized protein</fullName>
    </submittedName>
</protein>
<dbReference type="AlphaFoldDB" id="B4VIU2"/>
<dbReference type="STRING" id="118168.MC7420_7630"/>
<dbReference type="eggNOG" id="COG2304">
    <property type="taxonomic scope" value="Bacteria"/>
</dbReference>
<dbReference type="HOGENOM" id="CLU_1812471_0_0_3"/>
<reference evidence="1 2" key="1">
    <citation type="submission" date="2008-07" db="EMBL/GenBank/DDBJ databases">
        <authorList>
            <person name="Tandeau de Marsac N."/>
            <person name="Ferriera S."/>
            <person name="Johnson J."/>
            <person name="Kravitz S."/>
            <person name="Beeson K."/>
            <person name="Sutton G."/>
            <person name="Rogers Y.-H."/>
            <person name="Friedman R."/>
            <person name="Frazier M."/>
            <person name="Venter J.C."/>
        </authorList>
    </citation>
    <scope>NUCLEOTIDE SEQUENCE [LARGE SCALE GENOMIC DNA]</scope>
    <source>
        <strain evidence="1 2">PCC 7420</strain>
    </source>
</reference>
<accession>B4VIU2</accession>
<dbReference type="NCBIfam" id="NF033769">
    <property type="entry name" value="after_VWA_1"/>
    <property type="match status" value="1"/>
</dbReference>
<gene>
    <name evidence="1" type="ORF">MC7420_7630</name>
</gene>